<dbReference type="Proteomes" id="UP001239462">
    <property type="component" value="Unassembled WGS sequence"/>
</dbReference>
<evidence type="ECO:0000313" key="2">
    <source>
        <dbReference type="Proteomes" id="UP001239462"/>
    </source>
</evidence>
<reference evidence="1 2" key="1">
    <citation type="submission" date="2023-06" db="EMBL/GenBank/DDBJ databases">
        <title>Roseiconus lacunae JC819 isolated from Gulf of Mannar region, Tamil Nadu.</title>
        <authorList>
            <person name="Pk S."/>
            <person name="Ch S."/>
            <person name="Ch V.R."/>
        </authorList>
    </citation>
    <scope>NUCLEOTIDE SEQUENCE [LARGE SCALE GENOMIC DNA]</scope>
    <source>
        <strain evidence="1 2">JC819</strain>
    </source>
</reference>
<dbReference type="RefSeq" id="WP_289162308.1">
    <property type="nucleotide sequence ID" value="NZ_JASZZN010000003.1"/>
</dbReference>
<keyword evidence="2" id="KW-1185">Reference proteome</keyword>
<protein>
    <recommendedName>
        <fullName evidence="3">HEPN domain-containing protein</fullName>
    </recommendedName>
</protein>
<proteinExistence type="predicted"/>
<comment type="caution">
    <text evidence="1">The sequence shown here is derived from an EMBL/GenBank/DDBJ whole genome shotgun (WGS) entry which is preliminary data.</text>
</comment>
<evidence type="ECO:0008006" key="3">
    <source>
        <dbReference type="Google" id="ProtNLM"/>
    </source>
</evidence>
<dbReference type="EMBL" id="JASZZN010000003">
    <property type="protein sequence ID" value="MDM4014624.1"/>
    <property type="molecule type" value="Genomic_DNA"/>
</dbReference>
<evidence type="ECO:0000313" key="1">
    <source>
        <dbReference type="EMBL" id="MDM4014624.1"/>
    </source>
</evidence>
<organism evidence="1 2">
    <name type="scientific">Roseiconus lacunae</name>
    <dbReference type="NCBI Taxonomy" id="2605694"/>
    <lineage>
        <taxon>Bacteria</taxon>
        <taxon>Pseudomonadati</taxon>
        <taxon>Planctomycetota</taxon>
        <taxon>Planctomycetia</taxon>
        <taxon>Pirellulales</taxon>
        <taxon>Pirellulaceae</taxon>
        <taxon>Roseiconus</taxon>
    </lineage>
</organism>
<gene>
    <name evidence="1" type="ORF">QTN89_04220</name>
</gene>
<name>A0ABT7PDP9_9BACT</name>
<sequence>MKTKARSPFESGDDHTNACVGFMHDMSCGYIEGYRLAAGLLATHVETQNDDHDFLVYPICYLYRHHLELQIKQIIRTGRRLLDKDGDSPAHHKLADLWPLAKGLIREAVPNQPDPPEFRALDLFIDQFATVDYDAQAFRFPTKSKSSGGGRSLDGVTHISLTGLRDAVEPLASFLSGCDAWLSEMLEFKYEMQREYGP</sequence>
<accession>A0ABT7PDP9</accession>